<name>A0A4C1UM70_EUMVA</name>
<proteinExistence type="predicted"/>
<dbReference type="AlphaFoldDB" id="A0A4C1UM70"/>
<dbReference type="Proteomes" id="UP000299102">
    <property type="component" value="Unassembled WGS sequence"/>
</dbReference>
<organism evidence="1 2">
    <name type="scientific">Eumeta variegata</name>
    <name type="common">Bagworm moth</name>
    <name type="synonym">Eumeta japonica</name>
    <dbReference type="NCBI Taxonomy" id="151549"/>
    <lineage>
        <taxon>Eukaryota</taxon>
        <taxon>Metazoa</taxon>
        <taxon>Ecdysozoa</taxon>
        <taxon>Arthropoda</taxon>
        <taxon>Hexapoda</taxon>
        <taxon>Insecta</taxon>
        <taxon>Pterygota</taxon>
        <taxon>Neoptera</taxon>
        <taxon>Endopterygota</taxon>
        <taxon>Lepidoptera</taxon>
        <taxon>Glossata</taxon>
        <taxon>Ditrysia</taxon>
        <taxon>Tineoidea</taxon>
        <taxon>Psychidae</taxon>
        <taxon>Oiketicinae</taxon>
        <taxon>Eumeta</taxon>
    </lineage>
</organism>
<keyword evidence="2" id="KW-1185">Reference proteome</keyword>
<evidence type="ECO:0000313" key="1">
    <source>
        <dbReference type="EMBL" id="GBP26964.1"/>
    </source>
</evidence>
<comment type="caution">
    <text evidence="1">The sequence shown here is derived from an EMBL/GenBank/DDBJ whole genome shotgun (WGS) entry which is preliminary data.</text>
</comment>
<dbReference type="EMBL" id="BGZK01000187">
    <property type="protein sequence ID" value="GBP26964.1"/>
    <property type="molecule type" value="Genomic_DNA"/>
</dbReference>
<sequence length="111" mass="12332">MATGTAAVELLAKSPSSTERSVATLLPLLKSSHSHGIGHLETLNKSLCRKAHRVTVALLLYRRVVKLSAVVRLRRPMHRRIAKRIISYAMIAETTIVFIDRISLCNVESDD</sequence>
<evidence type="ECO:0000313" key="2">
    <source>
        <dbReference type="Proteomes" id="UP000299102"/>
    </source>
</evidence>
<accession>A0A4C1UM70</accession>
<gene>
    <name evidence="1" type="ORF">EVAR_95750_1</name>
</gene>
<protein>
    <submittedName>
        <fullName evidence="1">Uncharacterized protein</fullName>
    </submittedName>
</protein>
<reference evidence="1 2" key="1">
    <citation type="journal article" date="2019" name="Commun. Biol.">
        <title>The bagworm genome reveals a unique fibroin gene that provides high tensile strength.</title>
        <authorList>
            <person name="Kono N."/>
            <person name="Nakamura H."/>
            <person name="Ohtoshi R."/>
            <person name="Tomita M."/>
            <person name="Numata K."/>
            <person name="Arakawa K."/>
        </authorList>
    </citation>
    <scope>NUCLEOTIDE SEQUENCE [LARGE SCALE GENOMIC DNA]</scope>
</reference>